<keyword evidence="2" id="KW-1185">Reference proteome</keyword>
<accession>A0A4Z2J859</accession>
<organism evidence="1 2">
    <name type="scientific">Liparis tanakae</name>
    <name type="common">Tanaka's snailfish</name>
    <dbReference type="NCBI Taxonomy" id="230148"/>
    <lineage>
        <taxon>Eukaryota</taxon>
        <taxon>Metazoa</taxon>
        <taxon>Chordata</taxon>
        <taxon>Craniata</taxon>
        <taxon>Vertebrata</taxon>
        <taxon>Euteleostomi</taxon>
        <taxon>Actinopterygii</taxon>
        <taxon>Neopterygii</taxon>
        <taxon>Teleostei</taxon>
        <taxon>Neoteleostei</taxon>
        <taxon>Acanthomorphata</taxon>
        <taxon>Eupercaria</taxon>
        <taxon>Perciformes</taxon>
        <taxon>Cottioidei</taxon>
        <taxon>Cottales</taxon>
        <taxon>Liparidae</taxon>
        <taxon>Liparis</taxon>
    </lineage>
</organism>
<reference evidence="1 2" key="1">
    <citation type="submission" date="2019-03" db="EMBL/GenBank/DDBJ databases">
        <title>First draft genome of Liparis tanakae, snailfish: a comprehensive survey of snailfish specific genes.</title>
        <authorList>
            <person name="Kim W."/>
            <person name="Song I."/>
            <person name="Jeong J.-H."/>
            <person name="Kim D."/>
            <person name="Kim S."/>
            <person name="Ryu S."/>
            <person name="Song J.Y."/>
            <person name="Lee S.K."/>
        </authorList>
    </citation>
    <scope>NUCLEOTIDE SEQUENCE [LARGE SCALE GENOMIC DNA]</scope>
    <source>
        <tissue evidence="1">Muscle</tissue>
    </source>
</reference>
<evidence type="ECO:0000313" key="2">
    <source>
        <dbReference type="Proteomes" id="UP000314294"/>
    </source>
</evidence>
<name>A0A4Z2J859_9TELE</name>
<dbReference type="EMBL" id="SRLO01000016">
    <property type="protein sequence ID" value="TNN86359.1"/>
    <property type="molecule type" value="Genomic_DNA"/>
</dbReference>
<proteinExistence type="predicted"/>
<dbReference type="AlphaFoldDB" id="A0A4Z2J859"/>
<protein>
    <submittedName>
        <fullName evidence="1">Uncharacterized protein</fullName>
    </submittedName>
</protein>
<dbReference type="Proteomes" id="UP000314294">
    <property type="component" value="Unassembled WGS sequence"/>
</dbReference>
<evidence type="ECO:0000313" key="1">
    <source>
        <dbReference type="EMBL" id="TNN86359.1"/>
    </source>
</evidence>
<sequence>MQKVVVLPLLVQVIQKGTCSDEDVIVPFEHEDGRGAVPLEPMPEQQVLQGQVVESVSEIPLQDIPVFVVLELQEVSEVRMRTCT</sequence>
<comment type="caution">
    <text evidence="1">The sequence shown here is derived from an EMBL/GenBank/DDBJ whole genome shotgun (WGS) entry which is preliminary data.</text>
</comment>
<gene>
    <name evidence="1" type="ORF">EYF80_003444</name>
</gene>